<accession>A0A8E2IB97</accession>
<evidence type="ECO:0000313" key="3">
    <source>
        <dbReference type="Proteomes" id="UP000189761"/>
    </source>
</evidence>
<organism evidence="2 3">
    <name type="scientific">Heyndrickxia oleronia</name>
    <dbReference type="NCBI Taxonomy" id="38875"/>
    <lineage>
        <taxon>Bacteria</taxon>
        <taxon>Bacillati</taxon>
        <taxon>Bacillota</taxon>
        <taxon>Bacilli</taxon>
        <taxon>Bacillales</taxon>
        <taxon>Bacillaceae</taxon>
        <taxon>Heyndrickxia</taxon>
    </lineage>
</organism>
<comment type="caution">
    <text evidence="2">The sequence shown here is derived from an EMBL/GenBank/DDBJ whole genome shotgun (WGS) entry which is preliminary data.</text>
</comment>
<name>A0A8E2IB97_9BACI</name>
<dbReference type="EMBL" id="MTLA01000023">
    <property type="protein sequence ID" value="OOP69992.1"/>
    <property type="molecule type" value="Genomic_DNA"/>
</dbReference>
<dbReference type="AlphaFoldDB" id="A0A8E2IB97"/>
<feature type="compositionally biased region" description="Basic and acidic residues" evidence="1">
    <location>
        <begin position="145"/>
        <end position="175"/>
    </location>
</feature>
<feature type="region of interest" description="Disordered" evidence="1">
    <location>
        <begin position="145"/>
        <end position="193"/>
    </location>
</feature>
<gene>
    <name evidence="2" type="ORF">BWZ43_02135</name>
</gene>
<protein>
    <submittedName>
        <fullName evidence="2">Uncharacterized protein</fullName>
    </submittedName>
</protein>
<proteinExistence type="predicted"/>
<dbReference type="Proteomes" id="UP000189761">
    <property type="component" value="Unassembled WGS sequence"/>
</dbReference>
<dbReference type="RefSeq" id="WP_078109334.1">
    <property type="nucleotide sequence ID" value="NZ_CP065424.1"/>
</dbReference>
<evidence type="ECO:0000256" key="1">
    <source>
        <dbReference type="SAM" id="MobiDB-lite"/>
    </source>
</evidence>
<evidence type="ECO:0000313" key="2">
    <source>
        <dbReference type="EMBL" id="OOP69992.1"/>
    </source>
</evidence>
<sequence>MDSKKGSSLKQRKHNKYRLLVGILFLSITIGSSIGFVYADQDIHGLLSRWFDNKGSESILTIEQAIMTEKDRQKMRLKEELQLELKRSEDDLISFTEQERMNRINELKEYTDHLIANLHIDNEAEKQQMSEKLLFIMNEAINEMEKTIPKKEEMSPKEPDENKEAEKDEKDKSEGETNQEENGANESEDVEQK</sequence>
<keyword evidence="3" id="KW-1185">Reference proteome</keyword>
<reference evidence="2 3" key="1">
    <citation type="submission" date="2017-01" db="EMBL/GenBank/DDBJ databases">
        <title>Draft genome sequence of Bacillus oleronius.</title>
        <authorList>
            <person name="Allam M."/>
        </authorList>
    </citation>
    <scope>NUCLEOTIDE SEQUENCE [LARGE SCALE GENOMIC DNA]</scope>
    <source>
        <strain evidence="2 3">DSM 9356</strain>
    </source>
</reference>